<accession>A0A3L9Y920</accession>
<name>A0A3L9Y920_9RHOB</name>
<evidence type="ECO:0008006" key="4">
    <source>
        <dbReference type="Google" id="ProtNLM"/>
    </source>
</evidence>
<evidence type="ECO:0000313" key="3">
    <source>
        <dbReference type="Proteomes" id="UP000281343"/>
    </source>
</evidence>
<comment type="caution">
    <text evidence="2">The sequence shown here is derived from an EMBL/GenBank/DDBJ whole genome shotgun (WGS) entry which is preliminary data.</text>
</comment>
<protein>
    <recommendedName>
        <fullName evidence="4">TIGR04141 family sporadically distributed protein</fullName>
    </recommendedName>
</protein>
<keyword evidence="3" id="KW-1185">Reference proteome</keyword>
<dbReference type="InterPro" id="IPR026487">
    <property type="entry name" value="CHP04141"/>
</dbReference>
<dbReference type="Pfam" id="PF19614">
    <property type="entry name" value="DUF6119"/>
    <property type="match status" value="1"/>
</dbReference>
<dbReference type="Proteomes" id="UP000281343">
    <property type="component" value="Unassembled WGS sequence"/>
</dbReference>
<dbReference type="EMBL" id="RCNT01000003">
    <property type="protein sequence ID" value="RMA42576.1"/>
    <property type="molecule type" value="Genomic_DNA"/>
</dbReference>
<feature type="region of interest" description="Disordered" evidence="1">
    <location>
        <begin position="368"/>
        <end position="394"/>
    </location>
</feature>
<evidence type="ECO:0000313" key="2">
    <source>
        <dbReference type="EMBL" id="RMA42576.1"/>
    </source>
</evidence>
<feature type="compositionally biased region" description="Basic and acidic residues" evidence="1">
    <location>
        <begin position="371"/>
        <end position="394"/>
    </location>
</feature>
<evidence type="ECO:0000256" key="1">
    <source>
        <dbReference type="SAM" id="MobiDB-lite"/>
    </source>
</evidence>
<reference evidence="2 3" key="1">
    <citation type="submission" date="2018-10" db="EMBL/GenBank/DDBJ databases">
        <authorList>
            <person name="Jung H.S."/>
            <person name="Jeon C.O."/>
        </authorList>
    </citation>
    <scope>NUCLEOTIDE SEQUENCE [LARGE SCALE GENOMIC DNA]</scope>
    <source>
        <strain evidence="2 3">MA-7-27</strain>
    </source>
</reference>
<proteinExistence type="predicted"/>
<sequence>MARSSYTLYLAKDVRGDFSEYLTENATVRIGTSGHQQINVPNFGERAVLHVFRTASDAPPWMKKLKTRVPELVLFERRSGAAVLIAEVGANVVVLTFAHGWMLLDEKKFVADFGLLVAVNALDSSKLKRLERSNLGDAMQGVAQSPFQRDFRSFGIDDALDLVRKLSGETSQGSSLDTLTGARSLKITGEYVLDDLPPLIPEIVNLYQSKDYQNTPFSVLDFVRPVVDRVLRENLLQKTVESIKGGEDRFELGLPSTTEAEGVSFSFVGPGLRRRYPDLLLRHYTEAMGAKLANISTETLSDHKIVSQFDDDRPSMSWTLLKSIVGSISLNQERYAINDGQWYRIDDTFRQSVEQEFANCVKDWDTAQPDPIRKHYDKNKNGKLEREKRSTTRG</sequence>
<organism evidence="2 3">
    <name type="scientific">Rhodophyticola porphyridii</name>
    <dbReference type="NCBI Taxonomy" id="1852017"/>
    <lineage>
        <taxon>Bacteria</taxon>
        <taxon>Pseudomonadati</taxon>
        <taxon>Pseudomonadota</taxon>
        <taxon>Alphaproteobacteria</taxon>
        <taxon>Rhodobacterales</taxon>
        <taxon>Roseobacteraceae</taxon>
        <taxon>Rhodophyticola</taxon>
    </lineage>
</organism>
<dbReference type="AlphaFoldDB" id="A0A3L9Y920"/>
<dbReference type="NCBIfam" id="TIGR04141">
    <property type="entry name" value="TIGR04141 family sporadically distributed protein"/>
    <property type="match status" value="1"/>
</dbReference>
<gene>
    <name evidence="2" type="ORF">D9R08_07165</name>
</gene>